<organism evidence="2">
    <name type="scientific">marine sediment metagenome</name>
    <dbReference type="NCBI Taxonomy" id="412755"/>
    <lineage>
        <taxon>unclassified sequences</taxon>
        <taxon>metagenomes</taxon>
        <taxon>ecological metagenomes</taxon>
    </lineage>
</organism>
<gene>
    <name evidence="2" type="ORF">LCGC14_2819600</name>
</gene>
<feature type="domain" description="Ribonucleotide reductase alpha-helical" evidence="1">
    <location>
        <begin position="3"/>
        <end position="74"/>
    </location>
</feature>
<dbReference type="EMBL" id="LAZR01053400">
    <property type="protein sequence ID" value="KKK80825.1"/>
    <property type="molecule type" value="Genomic_DNA"/>
</dbReference>
<dbReference type="Pfam" id="PF17975">
    <property type="entry name" value="RNR_Alpha"/>
    <property type="match status" value="1"/>
</dbReference>
<comment type="caution">
    <text evidence="2">The sequence shown here is derived from an EMBL/GenBank/DDBJ whole genome shotgun (WGS) entry which is preliminary data.</text>
</comment>
<protein>
    <recommendedName>
        <fullName evidence="1">Ribonucleotide reductase alpha-helical domain-containing protein</fullName>
    </recommendedName>
</protein>
<dbReference type="Gene3D" id="3.20.70.20">
    <property type="match status" value="1"/>
</dbReference>
<name>A0A0F8Z475_9ZZZZ</name>
<dbReference type="SUPFAM" id="SSF51998">
    <property type="entry name" value="PFL-like glycyl radical enzymes"/>
    <property type="match status" value="1"/>
</dbReference>
<feature type="non-terminal residue" evidence="2">
    <location>
        <position position="154"/>
    </location>
</feature>
<evidence type="ECO:0000313" key="2">
    <source>
        <dbReference type="EMBL" id="KKK80825.1"/>
    </source>
</evidence>
<reference evidence="2" key="1">
    <citation type="journal article" date="2015" name="Nature">
        <title>Complex archaea that bridge the gap between prokaryotes and eukaryotes.</title>
        <authorList>
            <person name="Spang A."/>
            <person name="Saw J.H."/>
            <person name="Jorgensen S.L."/>
            <person name="Zaremba-Niedzwiedzka K."/>
            <person name="Martijn J."/>
            <person name="Lind A.E."/>
            <person name="van Eijk R."/>
            <person name="Schleper C."/>
            <person name="Guy L."/>
            <person name="Ettema T.J."/>
        </authorList>
    </citation>
    <scope>NUCLEOTIDE SEQUENCE</scope>
</reference>
<accession>A0A0F8Z475</accession>
<proteinExistence type="predicted"/>
<dbReference type="InterPro" id="IPR040763">
    <property type="entry name" value="RNR_alpha_hel"/>
</dbReference>
<sequence>MDQYQQFIHLSRYARWLDDEGRRETWDETVDRYVNYMCDVQCEGKIPKKTKKEIRDAIYNLEVMPSMRALMTAGPALTRDACANFNCSFSAIDHQRVFSEILYILLCGTGVGFSVERQHVNKLPEIPDEFYETDTVIVVPDSKIGWAKSLKELI</sequence>
<evidence type="ECO:0000259" key="1">
    <source>
        <dbReference type="Pfam" id="PF17975"/>
    </source>
</evidence>
<dbReference type="AlphaFoldDB" id="A0A0F8Z475"/>